<evidence type="ECO:0000256" key="3">
    <source>
        <dbReference type="ARBA" id="ARBA00008083"/>
    </source>
</evidence>
<dbReference type="PANTHER" id="PTHR11500">
    <property type="entry name" value="BETA CASEIN"/>
    <property type="match status" value="1"/>
</dbReference>
<evidence type="ECO:0000256" key="5">
    <source>
        <dbReference type="ARBA" id="ARBA00022525"/>
    </source>
</evidence>
<evidence type="ECO:0000256" key="4">
    <source>
        <dbReference type="ARBA" id="ARBA00018977"/>
    </source>
</evidence>
<evidence type="ECO:0000313" key="9">
    <source>
        <dbReference type="Proteomes" id="UP000504623"/>
    </source>
</evidence>
<accession>A0A9B0U5G3</accession>
<dbReference type="GO" id="GO:0005615">
    <property type="term" value="C:extracellular space"/>
    <property type="evidence" value="ECO:0007669"/>
    <property type="project" value="TreeGrafter"/>
</dbReference>
<keyword evidence="7" id="KW-0494">Milk protein</keyword>
<dbReference type="AlphaFoldDB" id="A0A9B0U5G3"/>
<comment type="similarity">
    <text evidence="3">Belongs to the beta-casein family.</text>
</comment>
<feature type="signal peptide" evidence="8">
    <location>
        <begin position="1"/>
        <end position="15"/>
    </location>
</feature>
<evidence type="ECO:0000256" key="6">
    <source>
        <dbReference type="ARBA" id="ARBA00022553"/>
    </source>
</evidence>
<dbReference type="CTD" id="1447"/>
<keyword evidence="9" id="KW-1185">Reference proteome</keyword>
<keyword evidence="8" id="KW-0732">Signal</keyword>
<evidence type="ECO:0000256" key="8">
    <source>
        <dbReference type="SAM" id="SignalP"/>
    </source>
</evidence>
<dbReference type="RefSeq" id="XP_006873849.1">
    <property type="nucleotide sequence ID" value="XM_006873787.1"/>
</dbReference>
<evidence type="ECO:0000256" key="1">
    <source>
        <dbReference type="ARBA" id="ARBA00002287"/>
    </source>
</evidence>
<dbReference type="InterPro" id="IPR001588">
    <property type="entry name" value="Casein"/>
</dbReference>
<keyword evidence="5" id="KW-0964">Secreted</keyword>
<comment type="function">
    <text evidence="1">Important role in determination of the surface properties of the casein micelles.</text>
</comment>
<organism evidence="9 10">
    <name type="scientific">Chrysochloris asiatica</name>
    <name type="common">Cape golden mole</name>
    <dbReference type="NCBI Taxonomy" id="185453"/>
    <lineage>
        <taxon>Eukaryota</taxon>
        <taxon>Metazoa</taxon>
        <taxon>Chordata</taxon>
        <taxon>Craniata</taxon>
        <taxon>Vertebrata</taxon>
        <taxon>Euteleostomi</taxon>
        <taxon>Mammalia</taxon>
        <taxon>Eutheria</taxon>
        <taxon>Afrotheria</taxon>
        <taxon>Chrysochloridae</taxon>
        <taxon>Chrysochlorinae</taxon>
        <taxon>Chrysochloris</taxon>
    </lineage>
</organism>
<dbReference type="InterPro" id="IPR016345">
    <property type="entry name" value="Casein_beta"/>
</dbReference>
<dbReference type="GeneID" id="102834127"/>
<dbReference type="Proteomes" id="UP000504623">
    <property type="component" value="Unplaced"/>
</dbReference>
<evidence type="ECO:0000313" key="10">
    <source>
        <dbReference type="RefSeq" id="XP_006873849.1"/>
    </source>
</evidence>
<sequence>MKVFILACLVALTLARENEEVFVSTEFVENFSSNEQKLENVEHQEQQRKEECQDKTHPVFQSQLLVNPYVVPMPYTVLSQNILPLGQSAVRLSFPQSQAMEFPEVEEILFPKHQVMSFLNSPVKPLLDPQSLNLTDTENQHLPLSLLQLLRNQIPQPLIQTPVFPPLSLLSVLQPKLLPIPQQVAAYPQRLRTLQNFLLYRGLLDQARELYPVTQSLAPEYKPIVVSSVSLTLLFHS</sequence>
<proteinExistence type="inferred from homology"/>
<evidence type="ECO:0000256" key="2">
    <source>
        <dbReference type="ARBA" id="ARBA00004613"/>
    </source>
</evidence>
<feature type="chain" id="PRO_5039154479" description="Beta-casein" evidence="8">
    <location>
        <begin position="16"/>
        <end position="237"/>
    </location>
</feature>
<dbReference type="OrthoDB" id="9838331at2759"/>
<keyword evidence="6" id="KW-0597">Phosphoprotein</keyword>
<reference evidence="10" key="1">
    <citation type="submission" date="2025-08" db="UniProtKB">
        <authorList>
            <consortium name="RefSeq"/>
        </authorList>
    </citation>
    <scope>IDENTIFICATION</scope>
    <source>
        <tissue evidence="10">Spleen</tissue>
    </source>
</reference>
<gene>
    <name evidence="10" type="primary">CSN2</name>
</gene>
<name>A0A9B0U5G3_CHRAS</name>
<evidence type="ECO:0000256" key="7">
    <source>
        <dbReference type="ARBA" id="ARBA00022743"/>
    </source>
</evidence>
<comment type="subcellular location">
    <subcellularLocation>
        <location evidence="2">Secreted</location>
    </subcellularLocation>
</comment>
<dbReference type="Pfam" id="PF00363">
    <property type="entry name" value="Casein"/>
    <property type="match status" value="1"/>
</dbReference>
<dbReference type="PANTHER" id="PTHR11500:SF0">
    <property type="entry name" value="BETA-CASEIN"/>
    <property type="match status" value="1"/>
</dbReference>
<protein>
    <recommendedName>
        <fullName evidence="4">Beta-casein</fullName>
    </recommendedName>
</protein>